<proteinExistence type="predicted"/>
<sequence>MDDTTIICSKTDKTRRILTRLDVLMSWCRMEPKKSHSLSIWKGKFDEATTFKEPRKMFNMIYAGSTPRQATQERKKVVSREASGSHDLDVARPP</sequence>
<dbReference type="EMBL" id="BLXT01000807">
    <property type="protein sequence ID" value="GFN80225.1"/>
    <property type="molecule type" value="Genomic_DNA"/>
</dbReference>
<evidence type="ECO:0000313" key="3">
    <source>
        <dbReference type="Proteomes" id="UP000735302"/>
    </source>
</evidence>
<dbReference type="AlphaFoldDB" id="A0AAV3XZ56"/>
<comment type="caution">
    <text evidence="2">The sequence shown here is derived from an EMBL/GenBank/DDBJ whole genome shotgun (WGS) entry which is preliminary data.</text>
</comment>
<keyword evidence="2" id="KW-0808">Transferase</keyword>
<gene>
    <name evidence="2" type="ORF">PoB_000673100</name>
</gene>
<dbReference type="Proteomes" id="UP000735302">
    <property type="component" value="Unassembled WGS sequence"/>
</dbReference>
<feature type="region of interest" description="Disordered" evidence="1">
    <location>
        <begin position="64"/>
        <end position="94"/>
    </location>
</feature>
<keyword evidence="2" id="KW-0548">Nucleotidyltransferase</keyword>
<name>A0AAV3XZ56_9GAST</name>
<accession>A0AAV3XZ56</accession>
<keyword evidence="3" id="KW-1185">Reference proteome</keyword>
<evidence type="ECO:0000256" key="1">
    <source>
        <dbReference type="SAM" id="MobiDB-lite"/>
    </source>
</evidence>
<dbReference type="GO" id="GO:0003964">
    <property type="term" value="F:RNA-directed DNA polymerase activity"/>
    <property type="evidence" value="ECO:0007669"/>
    <property type="project" value="UniProtKB-KW"/>
</dbReference>
<keyword evidence="2" id="KW-0695">RNA-directed DNA polymerase</keyword>
<reference evidence="2 3" key="1">
    <citation type="journal article" date="2021" name="Elife">
        <title>Chloroplast acquisition without the gene transfer in kleptoplastic sea slugs, Plakobranchus ocellatus.</title>
        <authorList>
            <person name="Maeda T."/>
            <person name="Takahashi S."/>
            <person name="Yoshida T."/>
            <person name="Shimamura S."/>
            <person name="Takaki Y."/>
            <person name="Nagai Y."/>
            <person name="Toyoda A."/>
            <person name="Suzuki Y."/>
            <person name="Arimoto A."/>
            <person name="Ishii H."/>
            <person name="Satoh N."/>
            <person name="Nishiyama T."/>
            <person name="Hasebe M."/>
            <person name="Maruyama T."/>
            <person name="Minagawa J."/>
            <person name="Obokata J."/>
            <person name="Shigenobu S."/>
        </authorList>
    </citation>
    <scope>NUCLEOTIDE SEQUENCE [LARGE SCALE GENOMIC DNA]</scope>
</reference>
<protein>
    <submittedName>
        <fullName evidence="2">Reverse transcriptase</fullName>
    </submittedName>
</protein>
<feature type="compositionally biased region" description="Basic and acidic residues" evidence="1">
    <location>
        <begin position="71"/>
        <end position="94"/>
    </location>
</feature>
<organism evidence="2 3">
    <name type="scientific">Plakobranchus ocellatus</name>
    <dbReference type="NCBI Taxonomy" id="259542"/>
    <lineage>
        <taxon>Eukaryota</taxon>
        <taxon>Metazoa</taxon>
        <taxon>Spiralia</taxon>
        <taxon>Lophotrochozoa</taxon>
        <taxon>Mollusca</taxon>
        <taxon>Gastropoda</taxon>
        <taxon>Heterobranchia</taxon>
        <taxon>Euthyneura</taxon>
        <taxon>Panpulmonata</taxon>
        <taxon>Sacoglossa</taxon>
        <taxon>Placobranchoidea</taxon>
        <taxon>Plakobranchidae</taxon>
        <taxon>Plakobranchus</taxon>
    </lineage>
</organism>
<evidence type="ECO:0000313" key="2">
    <source>
        <dbReference type="EMBL" id="GFN80225.1"/>
    </source>
</evidence>